<gene>
    <name evidence="1" type="ORF">CEXT_562061</name>
</gene>
<dbReference type="Proteomes" id="UP001054945">
    <property type="component" value="Unassembled WGS sequence"/>
</dbReference>
<protein>
    <submittedName>
        <fullName evidence="1">Uncharacterized protein</fullName>
    </submittedName>
</protein>
<name>A0AAV4XYY1_CAEEX</name>
<dbReference type="AlphaFoldDB" id="A0AAV4XYY1"/>
<sequence length="159" mass="18258">MLKSAEDEPEDFRHATAGFRSQDESIAGYCWWERDLFAMDLLLDCGFSTNNKCVYQSFSSADRLIFEMSLCVIRCKLLGAGCRSLSKTNQKIFRHATAGFRSQDEPIPGYCWWERGLFAMDLKLDCGFSTNNKCVYQSSSSDDRLIFEISLWFSFCVHS</sequence>
<comment type="caution">
    <text evidence="1">The sequence shown here is derived from an EMBL/GenBank/DDBJ whole genome shotgun (WGS) entry which is preliminary data.</text>
</comment>
<evidence type="ECO:0000313" key="2">
    <source>
        <dbReference type="Proteomes" id="UP001054945"/>
    </source>
</evidence>
<organism evidence="1 2">
    <name type="scientific">Caerostris extrusa</name>
    <name type="common">Bark spider</name>
    <name type="synonym">Caerostris bankana</name>
    <dbReference type="NCBI Taxonomy" id="172846"/>
    <lineage>
        <taxon>Eukaryota</taxon>
        <taxon>Metazoa</taxon>
        <taxon>Ecdysozoa</taxon>
        <taxon>Arthropoda</taxon>
        <taxon>Chelicerata</taxon>
        <taxon>Arachnida</taxon>
        <taxon>Araneae</taxon>
        <taxon>Araneomorphae</taxon>
        <taxon>Entelegynae</taxon>
        <taxon>Araneoidea</taxon>
        <taxon>Araneidae</taxon>
        <taxon>Caerostris</taxon>
    </lineage>
</organism>
<accession>A0AAV4XYY1</accession>
<evidence type="ECO:0000313" key="1">
    <source>
        <dbReference type="EMBL" id="GIY99079.1"/>
    </source>
</evidence>
<reference evidence="1 2" key="1">
    <citation type="submission" date="2021-06" db="EMBL/GenBank/DDBJ databases">
        <title>Caerostris extrusa draft genome.</title>
        <authorList>
            <person name="Kono N."/>
            <person name="Arakawa K."/>
        </authorList>
    </citation>
    <scope>NUCLEOTIDE SEQUENCE [LARGE SCALE GENOMIC DNA]</scope>
</reference>
<proteinExistence type="predicted"/>
<dbReference type="EMBL" id="BPLR01001000">
    <property type="protein sequence ID" value="GIY99079.1"/>
    <property type="molecule type" value="Genomic_DNA"/>
</dbReference>
<keyword evidence="2" id="KW-1185">Reference proteome</keyword>